<comment type="caution">
    <text evidence="1">The sequence shown here is derived from an EMBL/GenBank/DDBJ whole genome shotgun (WGS) entry which is preliminary data.</text>
</comment>
<sequence length="129" mass="14320">MAWYTQDQLEQRAKDLHEIDRTMVDAIGDFQPGPTWENLPEECRQKWRLKAAEHLDAVSPLDLTRPLRTRAGEPIISAKLSDDGMAIIATVMFAGADTATTASWPINGLYAEGREGEDSIDLVYSDEAA</sequence>
<dbReference type="RefSeq" id="WP_376997895.1">
    <property type="nucleotide sequence ID" value="NZ_JBHSLC010000081.1"/>
</dbReference>
<protein>
    <submittedName>
        <fullName evidence="1">Uncharacterized protein</fullName>
    </submittedName>
</protein>
<reference evidence="2" key="1">
    <citation type="journal article" date="2019" name="Int. J. Syst. Evol. Microbiol.">
        <title>The Global Catalogue of Microorganisms (GCM) 10K type strain sequencing project: providing services to taxonomists for standard genome sequencing and annotation.</title>
        <authorList>
            <consortium name="The Broad Institute Genomics Platform"/>
            <consortium name="The Broad Institute Genome Sequencing Center for Infectious Disease"/>
            <person name="Wu L."/>
            <person name="Ma J."/>
        </authorList>
    </citation>
    <scope>NUCLEOTIDE SEQUENCE [LARGE SCALE GENOMIC DNA]</scope>
    <source>
        <strain evidence="2">CCUG 58760</strain>
    </source>
</reference>
<proteinExistence type="predicted"/>
<keyword evidence="2" id="KW-1185">Reference proteome</keyword>
<organism evidence="1 2">
    <name type="scientific">Azospirillum himalayense</name>
    <dbReference type="NCBI Taxonomy" id="654847"/>
    <lineage>
        <taxon>Bacteria</taxon>
        <taxon>Pseudomonadati</taxon>
        <taxon>Pseudomonadota</taxon>
        <taxon>Alphaproteobacteria</taxon>
        <taxon>Rhodospirillales</taxon>
        <taxon>Azospirillaceae</taxon>
        <taxon>Azospirillum</taxon>
    </lineage>
</organism>
<accession>A0ABW0GDH6</accession>
<evidence type="ECO:0000313" key="2">
    <source>
        <dbReference type="Proteomes" id="UP001596166"/>
    </source>
</evidence>
<evidence type="ECO:0000313" key="1">
    <source>
        <dbReference type="EMBL" id="MFC5358188.1"/>
    </source>
</evidence>
<dbReference type="Proteomes" id="UP001596166">
    <property type="component" value="Unassembled WGS sequence"/>
</dbReference>
<name>A0ABW0GDH6_9PROT</name>
<gene>
    <name evidence="1" type="ORF">ACFPMG_24680</name>
</gene>
<dbReference type="EMBL" id="JBHSLC010000081">
    <property type="protein sequence ID" value="MFC5358188.1"/>
    <property type="molecule type" value="Genomic_DNA"/>
</dbReference>